<dbReference type="EMBL" id="CP037422">
    <property type="protein sequence ID" value="QDU10872.1"/>
    <property type="molecule type" value="Genomic_DNA"/>
</dbReference>
<dbReference type="RefSeq" id="WP_145178742.1">
    <property type="nucleotide sequence ID" value="NZ_CP037422.1"/>
</dbReference>
<keyword evidence="5" id="KW-0949">S-adenosyl-L-methionine</keyword>
<evidence type="ECO:0000259" key="9">
    <source>
        <dbReference type="PROSITE" id="PS50123"/>
    </source>
</evidence>
<feature type="active site" evidence="6">
    <location>
        <position position="27"/>
    </location>
</feature>
<keyword evidence="6" id="KW-0378">Hydrolase</keyword>
<dbReference type="InterPro" id="IPR050903">
    <property type="entry name" value="Bact_Chemotaxis_MeTrfase"/>
</dbReference>
<feature type="domain" description="CheR-type methyltransferase" evidence="9">
    <location>
        <begin position="221"/>
        <end position="472"/>
    </location>
</feature>
<gene>
    <name evidence="10" type="primary">cheR2_2</name>
    <name evidence="10" type="ORF">V202x_42850</name>
</gene>
<keyword evidence="4 10" id="KW-0808">Transferase</keyword>
<dbReference type="Pfam" id="PF03705">
    <property type="entry name" value="CheR_N"/>
    <property type="match status" value="1"/>
</dbReference>
<dbReference type="SUPFAM" id="SSF52738">
    <property type="entry name" value="Methylesterase CheB, C-terminal domain"/>
    <property type="match status" value="1"/>
</dbReference>
<dbReference type="Gene3D" id="1.10.155.10">
    <property type="entry name" value="Chemotaxis receptor methyltransferase CheR, N-terminal domain"/>
    <property type="match status" value="1"/>
</dbReference>
<dbReference type="PANTHER" id="PTHR24422:SF27">
    <property type="entry name" value="PROTEIN-GLUTAMATE O-METHYLTRANSFERASE"/>
    <property type="match status" value="1"/>
</dbReference>
<dbReference type="Gene3D" id="3.40.50.180">
    <property type="entry name" value="Methylesterase CheB, C-terminal domain"/>
    <property type="match status" value="1"/>
</dbReference>
<dbReference type="PRINTS" id="PR00996">
    <property type="entry name" value="CHERMTFRASE"/>
</dbReference>
<dbReference type="InterPro" id="IPR000780">
    <property type="entry name" value="CheR_MeTrfase"/>
</dbReference>
<keyword evidence="6" id="KW-0145">Chemotaxis</keyword>
<sequence>MAENLKLESDSISSTTSPSFIVGIGASAGGLDPLTKFFDNIPSNSRLAFVIVQHLSPDYESKMDNLLSRHTTMVIHKVEHGMAVEANAIYLIPPRKNMILSDGKLLLTDQKTDGALNLPIDIFFQSLAQDAGDRSIAIVMSGTGSDGACGVEEIHESGGIVIVQDIDSAGFDGMPRSASATGTVDVVARPEAMPEWITRYITNPTAFPRGDGNQDIVFGRDAETTAIFRMFRQQYGIDFSYYKASTITRRLDRRVQLTNTPTLAEYLKRLQEDPHELDVLYRDLLVEVTQFFRDQEAFEKLKKEVIPEIVKATNTRSEIRVWVTGCATGEEAYSLAMLFDDCIRTIGSDADLKVFATDVHRTSLELASTGVYSREAVLGVPEEFRERYFQKVGELFHVTRDLRKLVIFAPHDITRDPPFTRIDLLSCRNVLIYLDSAVQKKVLSLFHFGLKVGGTLFLGPSESIGELDKEFDEVDRKWKILRKLRNVRLSHPDPVGLAGPPGLSSVVHSRPSFVSTATRPEKNWFVPEAYNELLNRYVPTSLLVNEHHELVHTFGESRHLLLQPEGKATLDITKMVEGDLRVALNAGLHKAANEEGPIVFTGVRTITQNGEMQFRITVELFKRAMEKMFLICLEEMNLPQISESDQESFDSHGQTVEHISLLEKELNYTRETLQATVEELETSNEELQSTNEELVASNEELQSTNEELHSVNEELHSVSAEHQRKIAELTMLAKDMDTLLNSTEIGIVFLDVDLKIRLFTKPLSKTFHIMEQDIGRPIEHIAHKFIGLNLQDFISQATDENGDQRLEVKTHEGETYQLQYHTRDINKQDDGHVLTFVAGG</sequence>
<organism evidence="10 11">
    <name type="scientific">Gimesia aquarii</name>
    <dbReference type="NCBI Taxonomy" id="2527964"/>
    <lineage>
        <taxon>Bacteria</taxon>
        <taxon>Pseudomonadati</taxon>
        <taxon>Planctomycetota</taxon>
        <taxon>Planctomycetia</taxon>
        <taxon>Planctomycetales</taxon>
        <taxon>Planctomycetaceae</taxon>
        <taxon>Gimesia</taxon>
    </lineage>
</organism>
<dbReference type="PROSITE" id="PS50122">
    <property type="entry name" value="CHEB"/>
    <property type="match status" value="1"/>
</dbReference>
<evidence type="ECO:0000256" key="2">
    <source>
        <dbReference type="ARBA" id="ARBA00012534"/>
    </source>
</evidence>
<protein>
    <recommendedName>
        <fullName evidence="2">protein-glutamate O-methyltransferase</fullName>
        <ecNumber evidence="2">2.1.1.80</ecNumber>
    </recommendedName>
</protein>
<evidence type="ECO:0000259" key="8">
    <source>
        <dbReference type="PROSITE" id="PS50122"/>
    </source>
</evidence>
<dbReference type="InterPro" id="IPR000673">
    <property type="entry name" value="Sig_transdc_resp-reg_Me-estase"/>
</dbReference>
<dbReference type="Pfam" id="PF01739">
    <property type="entry name" value="CheR"/>
    <property type="match status" value="1"/>
</dbReference>
<evidence type="ECO:0000256" key="6">
    <source>
        <dbReference type="PROSITE-ProRule" id="PRU00050"/>
    </source>
</evidence>
<name>A0A517X037_9PLAN</name>
<keyword evidence="11" id="KW-1185">Reference proteome</keyword>
<dbReference type="GO" id="GO:0032259">
    <property type="term" value="P:methylation"/>
    <property type="evidence" value="ECO:0007669"/>
    <property type="project" value="UniProtKB-KW"/>
</dbReference>
<dbReference type="AlphaFoldDB" id="A0A517X037"/>
<evidence type="ECO:0000256" key="3">
    <source>
        <dbReference type="ARBA" id="ARBA00022603"/>
    </source>
</evidence>
<dbReference type="GO" id="GO:0005737">
    <property type="term" value="C:cytoplasm"/>
    <property type="evidence" value="ECO:0007669"/>
    <property type="project" value="InterPro"/>
</dbReference>
<dbReference type="SMART" id="SM00138">
    <property type="entry name" value="MeTrc"/>
    <property type="match status" value="1"/>
</dbReference>
<dbReference type="PANTHER" id="PTHR24422">
    <property type="entry name" value="CHEMOTAXIS PROTEIN METHYLTRANSFERASE"/>
    <property type="match status" value="1"/>
</dbReference>
<dbReference type="GO" id="GO:0006935">
    <property type="term" value="P:chemotaxis"/>
    <property type="evidence" value="ECO:0007669"/>
    <property type="project" value="UniProtKB-UniRule"/>
</dbReference>
<feature type="coiled-coil region" evidence="7">
    <location>
        <begin position="670"/>
        <end position="721"/>
    </location>
</feature>
<evidence type="ECO:0000256" key="1">
    <source>
        <dbReference type="ARBA" id="ARBA00001541"/>
    </source>
</evidence>
<dbReference type="CDD" id="cd16434">
    <property type="entry name" value="CheB-CheR_fusion"/>
    <property type="match status" value="1"/>
</dbReference>
<accession>A0A517X037</accession>
<dbReference type="InterPro" id="IPR035909">
    <property type="entry name" value="CheB_C"/>
</dbReference>
<dbReference type="Pfam" id="PF13596">
    <property type="entry name" value="PAS_10"/>
    <property type="match status" value="1"/>
</dbReference>
<comment type="catalytic activity">
    <reaction evidence="1">
        <text>L-glutamyl-[protein] + S-adenosyl-L-methionine = [protein]-L-glutamate 5-O-methyl ester + S-adenosyl-L-homocysteine</text>
        <dbReference type="Rhea" id="RHEA:24452"/>
        <dbReference type="Rhea" id="RHEA-COMP:10208"/>
        <dbReference type="Rhea" id="RHEA-COMP:10311"/>
        <dbReference type="ChEBI" id="CHEBI:29973"/>
        <dbReference type="ChEBI" id="CHEBI:57856"/>
        <dbReference type="ChEBI" id="CHEBI:59789"/>
        <dbReference type="ChEBI" id="CHEBI:82795"/>
        <dbReference type="EC" id="2.1.1.80"/>
    </reaction>
</comment>
<keyword evidence="7" id="KW-0175">Coiled coil</keyword>
<evidence type="ECO:0000313" key="11">
    <source>
        <dbReference type="Proteomes" id="UP000318384"/>
    </source>
</evidence>
<evidence type="ECO:0000256" key="4">
    <source>
        <dbReference type="ARBA" id="ARBA00022679"/>
    </source>
</evidence>
<reference evidence="10 11" key="1">
    <citation type="submission" date="2019-03" db="EMBL/GenBank/DDBJ databases">
        <title>Deep-cultivation of Planctomycetes and their phenomic and genomic characterization uncovers novel biology.</title>
        <authorList>
            <person name="Wiegand S."/>
            <person name="Jogler M."/>
            <person name="Boedeker C."/>
            <person name="Pinto D."/>
            <person name="Vollmers J."/>
            <person name="Rivas-Marin E."/>
            <person name="Kohn T."/>
            <person name="Peeters S.H."/>
            <person name="Heuer A."/>
            <person name="Rast P."/>
            <person name="Oberbeckmann S."/>
            <person name="Bunk B."/>
            <person name="Jeske O."/>
            <person name="Meyerdierks A."/>
            <person name="Storesund J.E."/>
            <person name="Kallscheuer N."/>
            <person name="Luecker S."/>
            <person name="Lage O.M."/>
            <person name="Pohl T."/>
            <person name="Merkel B.J."/>
            <person name="Hornburger P."/>
            <person name="Mueller R.-W."/>
            <person name="Bruemmer F."/>
            <person name="Labrenz M."/>
            <person name="Spormann A.M."/>
            <person name="Op den Camp H."/>
            <person name="Overmann J."/>
            <person name="Amann R."/>
            <person name="Jetten M.S.M."/>
            <person name="Mascher T."/>
            <person name="Medema M.H."/>
            <person name="Devos D.P."/>
            <person name="Kaster A.-K."/>
            <person name="Ovreas L."/>
            <person name="Rohde M."/>
            <person name="Galperin M.Y."/>
            <person name="Jogler C."/>
        </authorList>
    </citation>
    <scope>NUCLEOTIDE SEQUENCE [LARGE SCALE GENOMIC DNA]</scope>
    <source>
        <strain evidence="10 11">V202</strain>
    </source>
</reference>
<dbReference type="InterPro" id="IPR029063">
    <property type="entry name" value="SAM-dependent_MTases_sf"/>
</dbReference>
<feature type="active site" evidence="6">
    <location>
        <position position="146"/>
    </location>
</feature>
<dbReference type="Pfam" id="PF01339">
    <property type="entry name" value="CheB_methylest"/>
    <property type="match status" value="1"/>
</dbReference>
<evidence type="ECO:0000313" key="10">
    <source>
        <dbReference type="EMBL" id="QDU10872.1"/>
    </source>
</evidence>
<dbReference type="SUPFAM" id="SSF47757">
    <property type="entry name" value="Chemotaxis receptor methyltransferase CheR, N-terminal domain"/>
    <property type="match status" value="1"/>
</dbReference>
<dbReference type="GO" id="GO:0008983">
    <property type="term" value="F:protein-glutamate O-methyltransferase activity"/>
    <property type="evidence" value="ECO:0007669"/>
    <property type="project" value="UniProtKB-EC"/>
</dbReference>
<feature type="domain" description="CheB-type methylesterase" evidence="8">
    <location>
        <begin position="15"/>
        <end position="204"/>
    </location>
</feature>
<evidence type="ECO:0000256" key="7">
    <source>
        <dbReference type="SAM" id="Coils"/>
    </source>
</evidence>
<dbReference type="OrthoDB" id="288469at2"/>
<keyword evidence="3 10" id="KW-0489">Methyltransferase</keyword>
<dbReference type="InterPro" id="IPR022642">
    <property type="entry name" value="CheR_C"/>
</dbReference>
<dbReference type="InterPro" id="IPR022641">
    <property type="entry name" value="CheR_N"/>
</dbReference>
<dbReference type="GO" id="GO:0008984">
    <property type="term" value="F:protein-glutamate methylesterase activity"/>
    <property type="evidence" value="ECO:0007669"/>
    <property type="project" value="InterPro"/>
</dbReference>
<dbReference type="SUPFAM" id="SSF53335">
    <property type="entry name" value="S-adenosyl-L-methionine-dependent methyltransferases"/>
    <property type="match status" value="1"/>
</dbReference>
<dbReference type="GO" id="GO:0000156">
    <property type="term" value="F:phosphorelay response regulator activity"/>
    <property type="evidence" value="ECO:0007669"/>
    <property type="project" value="InterPro"/>
</dbReference>
<dbReference type="Gene3D" id="3.40.50.150">
    <property type="entry name" value="Vaccinia Virus protein VP39"/>
    <property type="match status" value="1"/>
</dbReference>
<proteinExistence type="predicted"/>
<dbReference type="PROSITE" id="PS50123">
    <property type="entry name" value="CHER"/>
    <property type="match status" value="1"/>
</dbReference>
<evidence type="ECO:0000256" key="5">
    <source>
        <dbReference type="ARBA" id="ARBA00022691"/>
    </source>
</evidence>
<dbReference type="Proteomes" id="UP000318384">
    <property type="component" value="Chromosome"/>
</dbReference>
<feature type="active site" evidence="6">
    <location>
        <position position="54"/>
    </location>
</feature>
<dbReference type="EC" id="2.1.1.80" evidence="2"/>
<dbReference type="InterPro" id="IPR036804">
    <property type="entry name" value="CheR_N_sf"/>
</dbReference>